<keyword evidence="3" id="KW-1185">Reference proteome</keyword>
<name>A0AAJ0DRU4_9PEZI</name>
<reference evidence="2" key="1">
    <citation type="submission" date="2023-04" db="EMBL/GenBank/DDBJ databases">
        <title>Black Yeasts Isolated from many extreme environments.</title>
        <authorList>
            <person name="Coleine C."/>
            <person name="Stajich J.E."/>
            <person name="Selbmann L."/>
        </authorList>
    </citation>
    <scope>NUCLEOTIDE SEQUENCE</scope>
    <source>
        <strain evidence="2">CCFEE 5312</strain>
    </source>
</reference>
<gene>
    <name evidence="2" type="ORF">LTR09_003419</name>
</gene>
<proteinExistence type="predicted"/>
<evidence type="ECO:0000313" key="2">
    <source>
        <dbReference type="EMBL" id="KAK3055499.1"/>
    </source>
</evidence>
<feature type="compositionally biased region" description="Polar residues" evidence="1">
    <location>
        <begin position="16"/>
        <end position="32"/>
    </location>
</feature>
<organism evidence="2 3">
    <name type="scientific">Extremus antarcticus</name>
    <dbReference type="NCBI Taxonomy" id="702011"/>
    <lineage>
        <taxon>Eukaryota</taxon>
        <taxon>Fungi</taxon>
        <taxon>Dikarya</taxon>
        <taxon>Ascomycota</taxon>
        <taxon>Pezizomycotina</taxon>
        <taxon>Dothideomycetes</taxon>
        <taxon>Dothideomycetidae</taxon>
        <taxon>Mycosphaerellales</taxon>
        <taxon>Extremaceae</taxon>
        <taxon>Extremus</taxon>
    </lineage>
</organism>
<accession>A0AAJ0DRU4</accession>
<feature type="compositionally biased region" description="Basic and acidic residues" evidence="1">
    <location>
        <begin position="100"/>
        <end position="110"/>
    </location>
</feature>
<dbReference type="EMBL" id="JAWDJX010000008">
    <property type="protein sequence ID" value="KAK3055499.1"/>
    <property type="molecule type" value="Genomic_DNA"/>
</dbReference>
<dbReference type="Proteomes" id="UP001271007">
    <property type="component" value="Unassembled WGS sequence"/>
</dbReference>
<feature type="region of interest" description="Disordered" evidence="1">
    <location>
        <begin position="1"/>
        <end position="119"/>
    </location>
</feature>
<evidence type="ECO:0000313" key="3">
    <source>
        <dbReference type="Proteomes" id="UP001271007"/>
    </source>
</evidence>
<evidence type="ECO:0000256" key="1">
    <source>
        <dbReference type="SAM" id="MobiDB-lite"/>
    </source>
</evidence>
<comment type="caution">
    <text evidence="2">The sequence shown here is derived from an EMBL/GenBank/DDBJ whole genome shotgun (WGS) entry which is preliminary data.</text>
</comment>
<protein>
    <submittedName>
        <fullName evidence="2">Uncharacterized protein</fullName>
    </submittedName>
</protein>
<dbReference type="AlphaFoldDB" id="A0AAJ0DRU4"/>
<sequence>MQRSTLNARALRAAPSANSVSHRQPFSVSSSRFDPLDPSKQGTDVTEGQAKNPEGATPAMQQAKIVKQQGPGQTQQEGREHQKGGGGGKDGEAYQAGLSKKSDPSKKSGEEAVNPAVKQ</sequence>